<proteinExistence type="predicted"/>
<name>A0ACC2EDL4_DIPCM</name>
<sequence length="375" mass="41078">MSSVAEFVEGGVQDPCDDACSICLEAFCAEDPASVTSCNHAYHLQCILEWAQRSSDCPMCWQPLLMKDAIGQELLSSAEHERSLRSSQIQASFLPQLRSEDYELDSFASFEERLMQHLTAASVRQVHGHWRRDRFHFRPTLTERPGQFMYFPTNAAAASAAFGTFDASEAGLEEEQFANVDSQSTLAIGSTRSSPTSVSRTRAPRSGSVAPGASTSEFQSFSEAIKSRFTAASSKYKETFAKTARMFREKIRARNVANSDMGVRSRDVTTGVVQALGQISLEGAQRRDQDEIHAYPTLKQACILDKKQIETHSVPSTNGNDSTVDTGKFKFQGCCRDYSLPTSVGSAGSSEDMLVKVTDIGGESLVKDKQAISIP</sequence>
<organism evidence="1 2">
    <name type="scientific">Diphasiastrum complanatum</name>
    <name type="common">Issler's clubmoss</name>
    <name type="synonym">Lycopodium complanatum</name>
    <dbReference type="NCBI Taxonomy" id="34168"/>
    <lineage>
        <taxon>Eukaryota</taxon>
        <taxon>Viridiplantae</taxon>
        <taxon>Streptophyta</taxon>
        <taxon>Embryophyta</taxon>
        <taxon>Tracheophyta</taxon>
        <taxon>Lycopodiopsida</taxon>
        <taxon>Lycopodiales</taxon>
        <taxon>Lycopodiaceae</taxon>
        <taxon>Lycopodioideae</taxon>
        <taxon>Diphasiastrum</taxon>
    </lineage>
</organism>
<evidence type="ECO:0000313" key="1">
    <source>
        <dbReference type="EMBL" id="KAJ7564559.1"/>
    </source>
</evidence>
<dbReference type="EMBL" id="CM055093">
    <property type="protein sequence ID" value="KAJ7564559.1"/>
    <property type="molecule type" value="Genomic_DNA"/>
</dbReference>
<comment type="caution">
    <text evidence="1">The sequence shown here is derived from an EMBL/GenBank/DDBJ whole genome shotgun (WGS) entry which is preliminary data.</text>
</comment>
<accession>A0ACC2EDL4</accession>
<protein>
    <submittedName>
        <fullName evidence="1">Uncharacterized protein</fullName>
    </submittedName>
</protein>
<gene>
    <name evidence="1" type="ORF">O6H91_02G022700</name>
</gene>
<reference evidence="2" key="1">
    <citation type="journal article" date="2024" name="Proc. Natl. Acad. Sci. U.S.A.">
        <title>Extraordinary preservation of gene collinearity over three hundred million years revealed in homosporous lycophytes.</title>
        <authorList>
            <person name="Li C."/>
            <person name="Wickell D."/>
            <person name="Kuo L.Y."/>
            <person name="Chen X."/>
            <person name="Nie B."/>
            <person name="Liao X."/>
            <person name="Peng D."/>
            <person name="Ji J."/>
            <person name="Jenkins J."/>
            <person name="Williams M."/>
            <person name="Shu S."/>
            <person name="Plott C."/>
            <person name="Barry K."/>
            <person name="Rajasekar S."/>
            <person name="Grimwood J."/>
            <person name="Han X."/>
            <person name="Sun S."/>
            <person name="Hou Z."/>
            <person name="He W."/>
            <person name="Dai G."/>
            <person name="Sun C."/>
            <person name="Schmutz J."/>
            <person name="Leebens-Mack J.H."/>
            <person name="Li F.W."/>
            <person name="Wang L."/>
        </authorList>
    </citation>
    <scope>NUCLEOTIDE SEQUENCE [LARGE SCALE GENOMIC DNA]</scope>
    <source>
        <strain evidence="2">cv. PW_Plant_1</strain>
    </source>
</reference>
<dbReference type="Proteomes" id="UP001162992">
    <property type="component" value="Chromosome 2"/>
</dbReference>
<evidence type="ECO:0000313" key="2">
    <source>
        <dbReference type="Proteomes" id="UP001162992"/>
    </source>
</evidence>
<keyword evidence="2" id="KW-1185">Reference proteome</keyword>